<dbReference type="GeneID" id="33314722"/>
<evidence type="ECO:0000313" key="3">
    <source>
        <dbReference type="Proteomes" id="UP000197418"/>
    </source>
</evidence>
<keyword evidence="1" id="KW-1133">Transmembrane helix</keyword>
<feature type="transmembrane region" description="Helical" evidence="1">
    <location>
        <begin position="60"/>
        <end position="74"/>
    </location>
</feature>
<keyword evidence="1" id="KW-0812">Transmembrane</keyword>
<organism evidence="2 3">
    <name type="scientific">Thermococcus pacificus</name>
    <dbReference type="NCBI Taxonomy" id="71998"/>
    <lineage>
        <taxon>Archaea</taxon>
        <taxon>Methanobacteriati</taxon>
        <taxon>Methanobacteriota</taxon>
        <taxon>Thermococci</taxon>
        <taxon>Thermococcales</taxon>
        <taxon>Thermococcaceae</taxon>
        <taxon>Thermococcus</taxon>
    </lineage>
</organism>
<name>A0A218P585_9EURY</name>
<feature type="transmembrane region" description="Helical" evidence="1">
    <location>
        <begin position="38"/>
        <end position="53"/>
    </location>
</feature>
<reference evidence="2 3" key="1">
    <citation type="submission" date="2016-04" db="EMBL/GenBank/DDBJ databases">
        <title>Complete genome sequence of Thermococcus pacificus type strain P4.</title>
        <authorList>
            <person name="Oger P.M."/>
        </authorList>
    </citation>
    <scope>NUCLEOTIDE SEQUENCE [LARGE SCALE GENOMIC DNA]</scope>
    <source>
        <strain evidence="2 3">P-4</strain>
    </source>
</reference>
<keyword evidence="1" id="KW-0472">Membrane</keyword>
<evidence type="ECO:0000313" key="2">
    <source>
        <dbReference type="EMBL" id="ASJ05937.1"/>
    </source>
</evidence>
<protein>
    <submittedName>
        <fullName evidence="2">Uncharacterized protein</fullName>
    </submittedName>
</protein>
<dbReference type="EMBL" id="CP015102">
    <property type="protein sequence ID" value="ASJ05937.1"/>
    <property type="molecule type" value="Genomic_DNA"/>
</dbReference>
<proteinExistence type="predicted"/>
<keyword evidence="3" id="KW-1185">Reference proteome</keyword>
<evidence type="ECO:0000256" key="1">
    <source>
        <dbReference type="SAM" id="Phobius"/>
    </source>
</evidence>
<dbReference type="AlphaFoldDB" id="A0A218P585"/>
<gene>
    <name evidence="2" type="ORF">A3L08_00590</name>
</gene>
<sequence length="75" mass="8819">MRWFGVLLVFIGLLVLLKQFEPAFLEPLKSYAPYIKDAFWGVTLIAFGFYIMLRKTARRVVLAIYLIYLLLYLVV</sequence>
<dbReference type="KEGG" id="tpaf:A3L08_00590"/>
<accession>A0A218P585</accession>
<dbReference type="Proteomes" id="UP000197418">
    <property type="component" value="Chromosome"/>
</dbReference>
<dbReference type="RefSeq" id="WP_088853200.1">
    <property type="nucleotide sequence ID" value="NZ_CP015102.1"/>
</dbReference>
<dbReference type="OrthoDB" id="97196at2157"/>